<comment type="caution">
    <text evidence="2">The sequence shown here is derived from an EMBL/GenBank/DDBJ whole genome shotgun (WGS) entry which is preliminary data.</text>
</comment>
<proteinExistence type="predicted"/>
<dbReference type="Pfam" id="PF19649">
    <property type="entry name" value="DUF6152"/>
    <property type="match status" value="1"/>
</dbReference>
<sequence length="117" mass="12470">MRQHHLVAAALALAGIPAATFAHHGWSSYNAKAPIKVTAPVSAVTWGNPHGTAQVTYQGKPWAVVLAPTARMEARGLTEAMLKDAKAVTLEGFPRSDGTAEMRIERVTIGTKSVELR</sequence>
<protein>
    <submittedName>
        <fullName evidence="2">Uncharacterized protein</fullName>
    </submittedName>
</protein>
<reference evidence="2 3" key="1">
    <citation type="submission" date="2019-09" db="EMBL/GenBank/DDBJ databases">
        <title>Polymorphobacter sp. isolated from a lake in China.</title>
        <authorList>
            <person name="Liu Z."/>
        </authorList>
    </citation>
    <scope>NUCLEOTIDE SEQUENCE [LARGE SCALE GENOMIC DNA]</scope>
    <source>
        <strain evidence="2 3">D40P</strain>
    </source>
</reference>
<dbReference type="AlphaFoldDB" id="A0A7C9KWS2"/>
<feature type="signal peptide" evidence="1">
    <location>
        <begin position="1"/>
        <end position="22"/>
    </location>
</feature>
<dbReference type="EMBL" id="WIOL01000002">
    <property type="protein sequence ID" value="MQT16862.1"/>
    <property type="molecule type" value="Genomic_DNA"/>
</dbReference>
<accession>A0A7C9KWS2</accession>
<dbReference type="Proteomes" id="UP000481327">
    <property type="component" value="Unassembled WGS sequence"/>
</dbReference>
<keyword evidence="3" id="KW-1185">Reference proteome</keyword>
<feature type="chain" id="PRO_5029014949" evidence="1">
    <location>
        <begin position="23"/>
        <end position="117"/>
    </location>
</feature>
<dbReference type="RefSeq" id="WP_152577313.1">
    <property type="nucleotide sequence ID" value="NZ_JAATJI010000001.1"/>
</dbReference>
<name>A0A7C9KWS2_9SPHN</name>
<gene>
    <name evidence="2" type="ORF">F3168_06285</name>
</gene>
<keyword evidence="1" id="KW-0732">Signal</keyword>
<evidence type="ECO:0000313" key="3">
    <source>
        <dbReference type="Proteomes" id="UP000481327"/>
    </source>
</evidence>
<evidence type="ECO:0000313" key="2">
    <source>
        <dbReference type="EMBL" id="MQT16862.1"/>
    </source>
</evidence>
<evidence type="ECO:0000256" key="1">
    <source>
        <dbReference type="SAM" id="SignalP"/>
    </source>
</evidence>
<organism evidence="2 3">
    <name type="scientific">Sandarakinorhabdus fusca</name>
    <dbReference type="NCBI Taxonomy" id="1439888"/>
    <lineage>
        <taxon>Bacteria</taxon>
        <taxon>Pseudomonadati</taxon>
        <taxon>Pseudomonadota</taxon>
        <taxon>Alphaproteobacteria</taxon>
        <taxon>Sphingomonadales</taxon>
        <taxon>Sphingosinicellaceae</taxon>
        <taxon>Sandarakinorhabdus</taxon>
    </lineage>
</organism>
<dbReference type="InterPro" id="IPR046150">
    <property type="entry name" value="DUF6152"/>
</dbReference>